<dbReference type="EC" id="6.2.1.30" evidence="6 9"/>
<proteinExistence type="inferred from homology"/>
<comment type="pathway">
    <text evidence="4 9">Aromatic compound metabolism; phenylacetate degradation.</text>
</comment>
<protein>
    <recommendedName>
        <fullName evidence="7 9">Phenylacetate-coenzyme A ligase</fullName>
        <ecNumber evidence="6 9">6.2.1.30</ecNumber>
    </recommendedName>
    <alternativeName>
        <fullName evidence="8 9">Phenylacetyl-CoA ligase</fullName>
    </alternativeName>
</protein>
<comment type="function">
    <text evidence="9">Catalyzes the activation of phenylacetic acid (PA) to phenylacetyl-CoA (PA-CoA).</text>
</comment>
<keyword evidence="2 9" id="KW-0436">Ligase</keyword>
<dbReference type="EMBL" id="FMXO01000018">
    <property type="protein sequence ID" value="SDB56944.1"/>
    <property type="molecule type" value="Genomic_DNA"/>
</dbReference>
<keyword evidence="3 9" id="KW-0547">Nucleotide-binding</keyword>
<evidence type="ECO:0000259" key="10">
    <source>
        <dbReference type="Pfam" id="PF00501"/>
    </source>
</evidence>
<dbReference type="InterPro" id="IPR000873">
    <property type="entry name" value="AMP-dep_synth/lig_dom"/>
</dbReference>
<dbReference type="Gene3D" id="3.30.300.30">
    <property type="match status" value="1"/>
</dbReference>
<dbReference type="CDD" id="cd05913">
    <property type="entry name" value="PaaK"/>
    <property type="match status" value="1"/>
</dbReference>
<feature type="domain" description="AMP-dependent ligase C-terminal" evidence="11">
    <location>
        <begin position="334"/>
        <end position="429"/>
    </location>
</feature>
<dbReference type="GO" id="GO:0000166">
    <property type="term" value="F:nucleotide binding"/>
    <property type="evidence" value="ECO:0007669"/>
    <property type="project" value="UniProtKB-KW"/>
</dbReference>
<keyword evidence="13" id="KW-1185">Reference proteome</keyword>
<evidence type="ECO:0000259" key="11">
    <source>
        <dbReference type="Pfam" id="PF14535"/>
    </source>
</evidence>
<dbReference type="InterPro" id="IPR011880">
    <property type="entry name" value="PA_CoA_ligase"/>
</dbReference>
<dbReference type="Pfam" id="PF00501">
    <property type="entry name" value="AMP-binding"/>
    <property type="match status" value="1"/>
</dbReference>
<dbReference type="SUPFAM" id="SSF56801">
    <property type="entry name" value="Acetyl-CoA synthetase-like"/>
    <property type="match status" value="1"/>
</dbReference>
<accession>A0A1G6EHV7</accession>
<dbReference type="GO" id="GO:0047475">
    <property type="term" value="F:phenylacetate-CoA ligase activity"/>
    <property type="evidence" value="ECO:0007669"/>
    <property type="project" value="UniProtKB-EC"/>
</dbReference>
<comment type="subunit">
    <text evidence="1">Monomer.</text>
</comment>
<name>A0A1G6EHV7_9BACT</name>
<dbReference type="FunFam" id="3.40.50.12780:FF:000016">
    <property type="entry name" value="Phenylacetate-coenzyme A ligase"/>
    <property type="match status" value="1"/>
</dbReference>
<dbReference type="Proteomes" id="UP000198771">
    <property type="component" value="Unassembled WGS sequence"/>
</dbReference>
<dbReference type="Gene3D" id="3.40.50.12780">
    <property type="entry name" value="N-terminal domain of ligase-like"/>
    <property type="match status" value="1"/>
</dbReference>
<dbReference type="PANTHER" id="PTHR43439:SF1">
    <property type="entry name" value="PHENYLACETATE-COENZYME A LIGASE"/>
    <property type="match status" value="1"/>
</dbReference>
<evidence type="ECO:0000256" key="7">
    <source>
        <dbReference type="ARBA" id="ARBA00068695"/>
    </source>
</evidence>
<evidence type="ECO:0000256" key="8">
    <source>
        <dbReference type="ARBA" id="ARBA00075111"/>
    </source>
</evidence>
<dbReference type="STRING" id="617002.SAMN05660653_02854"/>
<dbReference type="UniPathway" id="UPA00930"/>
<gene>
    <name evidence="12" type="ORF">SAMN05660653_02854</name>
</gene>
<evidence type="ECO:0000256" key="6">
    <source>
        <dbReference type="ARBA" id="ARBA00066629"/>
    </source>
</evidence>
<dbReference type="InterPro" id="IPR045851">
    <property type="entry name" value="AMP-bd_C_sf"/>
</dbReference>
<dbReference type="AlphaFoldDB" id="A0A1G6EHV7"/>
<dbReference type="GO" id="GO:0010124">
    <property type="term" value="P:phenylacetate catabolic process"/>
    <property type="evidence" value="ECO:0007669"/>
    <property type="project" value="UniProtKB-UniRule"/>
</dbReference>
<organism evidence="12 13">
    <name type="scientific">Desulfonatronum thiosulfatophilum</name>
    <dbReference type="NCBI Taxonomy" id="617002"/>
    <lineage>
        <taxon>Bacteria</taxon>
        <taxon>Pseudomonadati</taxon>
        <taxon>Thermodesulfobacteriota</taxon>
        <taxon>Desulfovibrionia</taxon>
        <taxon>Desulfovibrionales</taxon>
        <taxon>Desulfonatronaceae</taxon>
        <taxon>Desulfonatronum</taxon>
    </lineage>
</organism>
<dbReference type="InterPro" id="IPR042099">
    <property type="entry name" value="ANL_N_sf"/>
</dbReference>
<reference evidence="12 13" key="1">
    <citation type="submission" date="2016-10" db="EMBL/GenBank/DDBJ databases">
        <authorList>
            <person name="de Groot N.N."/>
        </authorList>
    </citation>
    <scope>NUCLEOTIDE SEQUENCE [LARGE SCALE GENOMIC DNA]</scope>
    <source>
        <strain evidence="12 13">ASO4-2</strain>
    </source>
</reference>
<dbReference type="OrthoDB" id="5484550at2"/>
<feature type="domain" description="AMP-dependent synthetase/ligase" evidence="10">
    <location>
        <begin position="125"/>
        <end position="284"/>
    </location>
</feature>
<evidence type="ECO:0000256" key="2">
    <source>
        <dbReference type="ARBA" id="ARBA00022598"/>
    </source>
</evidence>
<evidence type="ECO:0000256" key="3">
    <source>
        <dbReference type="ARBA" id="ARBA00022741"/>
    </source>
</evidence>
<sequence length="431" mass="48566">MMFEAEFESMAKEELEQLQLERLQSTLTRVSRNVPFYRKKFEELGIDPYDFESLADVRNLPLTTRQDLRDNAPYGLFAVPLREVVRLQTSSGFSNGTTVFGYTQSDIRKWSRLTARILAAGGATKEDVVHVAHNYGLSTMAFGMHYGAEALGATVVPVSSGNARRQVGIILDYRATALACIPSYALFLADVMDEMGVNRNALPLRWGLFSGEAWSESTRKRIQDRLNITATDNYGVSEVMGPGVAGECLERRGMHIQEDHFLAEIIDPKTLHPVPPGTIGELVLTTLTKEALPMIRFRTGDLTRLMPEPCPCGRTFLRMDRIQGRSDDMLIIQGINVYPERIKAILAETHHVEPNYLLVVDRHGGLDRTMLLVEADMVEPDQIKTQQRFIDLTRQQLAMELGLVFEVKLVERQTIAELETGKSRVVDRRQP</sequence>
<evidence type="ECO:0000313" key="13">
    <source>
        <dbReference type="Proteomes" id="UP000198771"/>
    </source>
</evidence>
<evidence type="ECO:0000256" key="9">
    <source>
        <dbReference type="PIRNR" id="PIRNR006444"/>
    </source>
</evidence>
<dbReference type="PANTHER" id="PTHR43439">
    <property type="entry name" value="PHENYLACETATE-COENZYME A LIGASE"/>
    <property type="match status" value="1"/>
</dbReference>
<evidence type="ECO:0000313" key="12">
    <source>
        <dbReference type="EMBL" id="SDB56944.1"/>
    </source>
</evidence>
<evidence type="ECO:0000256" key="4">
    <source>
        <dbReference type="ARBA" id="ARBA00060591"/>
    </source>
</evidence>
<comment type="catalytic activity">
    <reaction evidence="9">
        <text>2-phenylacetate + ATP + CoA = phenylacetyl-CoA + AMP + diphosphate</text>
        <dbReference type="Rhea" id="RHEA:20956"/>
        <dbReference type="ChEBI" id="CHEBI:18401"/>
        <dbReference type="ChEBI" id="CHEBI:30616"/>
        <dbReference type="ChEBI" id="CHEBI:33019"/>
        <dbReference type="ChEBI" id="CHEBI:57287"/>
        <dbReference type="ChEBI" id="CHEBI:57390"/>
        <dbReference type="ChEBI" id="CHEBI:456215"/>
        <dbReference type="EC" id="6.2.1.30"/>
    </reaction>
</comment>
<dbReference type="InterPro" id="IPR028154">
    <property type="entry name" value="AMP-dep_Lig_C"/>
</dbReference>
<evidence type="ECO:0000256" key="5">
    <source>
        <dbReference type="ARBA" id="ARBA00061566"/>
    </source>
</evidence>
<dbReference type="PIRSF" id="PIRSF006444">
    <property type="entry name" value="PaaK"/>
    <property type="match status" value="1"/>
</dbReference>
<comment type="similarity">
    <text evidence="5 9">Belongs to the phenylacetyl-CoA ligase family.</text>
</comment>
<evidence type="ECO:0000256" key="1">
    <source>
        <dbReference type="ARBA" id="ARBA00011245"/>
    </source>
</evidence>
<dbReference type="Pfam" id="PF14535">
    <property type="entry name" value="AMP-binding_C_2"/>
    <property type="match status" value="1"/>
</dbReference>
<dbReference type="InterPro" id="IPR051414">
    <property type="entry name" value="Adenylate-forming_Reductase"/>
</dbReference>
<dbReference type="RefSeq" id="WP_092123237.1">
    <property type="nucleotide sequence ID" value="NZ_FMXO01000018.1"/>
</dbReference>